<dbReference type="GO" id="GO:0006633">
    <property type="term" value="P:fatty acid biosynthetic process"/>
    <property type="evidence" value="ECO:0007669"/>
    <property type="project" value="UniProtKB-KW"/>
</dbReference>
<dbReference type="Pfam" id="PF00173">
    <property type="entry name" value="Cyt-b5"/>
    <property type="match status" value="1"/>
</dbReference>
<keyword evidence="14 18" id="KW-0408">Iron</keyword>
<keyword evidence="12 21" id="KW-1133">Transmembrane helix</keyword>
<evidence type="ECO:0000256" key="14">
    <source>
        <dbReference type="ARBA" id="ARBA00023004"/>
    </source>
</evidence>
<dbReference type="Proteomes" id="UP000007241">
    <property type="component" value="Unassembled WGS sequence"/>
</dbReference>
<evidence type="ECO:0000256" key="9">
    <source>
        <dbReference type="ARBA" id="ARBA00022824"/>
    </source>
</evidence>
<evidence type="ECO:0000256" key="11">
    <source>
        <dbReference type="ARBA" id="ARBA00022833"/>
    </source>
</evidence>
<name>F4NWW7_BATDJ</name>
<keyword evidence="11 19" id="KW-0862">Zinc</keyword>
<dbReference type="SUPFAM" id="SSF55856">
    <property type="entry name" value="Cytochrome b5-like heme/steroid binding domain"/>
    <property type="match status" value="1"/>
</dbReference>
<dbReference type="RefSeq" id="XP_006676866.1">
    <property type="nucleotide sequence ID" value="XM_006676803.1"/>
</dbReference>
<evidence type="ECO:0000256" key="21">
    <source>
        <dbReference type="SAM" id="Phobius"/>
    </source>
</evidence>
<dbReference type="InterPro" id="IPR001199">
    <property type="entry name" value="Cyt_B5-like_heme/steroid-bd"/>
</dbReference>
<evidence type="ECO:0000256" key="10">
    <source>
        <dbReference type="ARBA" id="ARBA00022832"/>
    </source>
</evidence>
<feature type="binding site" evidence="19">
    <location>
        <position position="290"/>
    </location>
    <ligand>
        <name>Zn(2+)</name>
        <dbReference type="ChEBI" id="CHEBI:29105"/>
        <label>1</label>
    </ligand>
</feature>
<evidence type="ECO:0000256" key="5">
    <source>
        <dbReference type="ARBA" id="ARBA00022516"/>
    </source>
</evidence>
<dbReference type="InterPro" id="IPR018506">
    <property type="entry name" value="Cyt_B5_heme-BS"/>
</dbReference>
<comment type="similarity">
    <text evidence="4 18">Belongs to the sterol desaturase family. SCS7 subfamily.</text>
</comment>
<comment type="pathway">
    <text evidence="3">Lipid metabolism.</text>
</comment>
<evidence type="ECO:0000256" key="13">
    <source>
        <dbReference type="ARBA" id="ARBA00023002"/>
    </source>
</evidence>
<sequence>MTVSTTFFTLEEVAANHSSKSLWVIRNNKVYDITHFIDDHPGGGEILLQFGGKDITQAMHDPNEHMHSESAYDVLEDFYIGEVVQSQRTKKSLVNDTTASNKSVDPFIDIHKPMVYQVWTSNWSKSYYLKMVHIPRHAKHTAPFFGSKYLEVFTTTPWWLIPIFWVPIASYCMIDALRTLSPKVGLACFIMGLLNWTFIEYGLHRFLFHVDEYLPDNRVGITMHFLMHGVHHFLPMDRWRLVMPPALGFALAYPIWWLYVLSFPGGFGQGMMSGSLIGFVIYDLIHYYLHHGGQFISHLKEMKSYHMDHHYKDPNLGFGITSKLWDYLFSTTL</sequence>
<dbReference type="GO" id="GO:0020037">
    <property type="term" value="F:heme binding"/>
    <property type="evidence" value="ECO:0007669"/>
    <property type="project" value="InterPro"/>
</dbReference>
<dbReference type="EMBL" id="GL882880">
    <property type="protein sequence ID" value="EGF82561.1"/>
    <property type="molecule type" value="Genomic_DNA"/>
</dbReference>
<feature type="binding site" evidence="19">
    <location>
        <position position="310"/>
    </location>
    <ligand>
        <name>Zn(2+)</name>
        <dbReference type="ChEBI" id="CHEBI:29105"/>
        <label>1</label>
    </ligand>
</feature>
<dbReference type="Pfam" id="PF04116">
    <property type="entry name" value="FA_hydroxylase"/>
    <property type="match status" value="1"/>
</dbReference>
<feature type="domain" description="Cytochrome b5 heme-binding" evidence="22">
    <location>
        <begin position="5"/>
        <end position="84"/>
    </location>
</feature>
<keyword evidence="7 21" id="KW-0812">Transmembrane</keyword>
<comment type="cofactor">
    <cofactor evidence="20">
        <name>Fe cation</name>
        <dbReference type="ChEBI" id="CHEBI:24875"/>
    </cofactor>
</comment>
<feature type="binding site" description="axial binding residue" evidence="20">
    <location>
        <position position="67"/>
    </location>
    <ligand>
        <name>heme</name>
        <dbReference type="ChEBI" id="CHEBI:30413"/>
    </ligand>
    <ligandPart>
        <name>Fe</name>
        <dbReference type="ChEBI" id="CHEBI:18248"/>
    </ligandPart>
</feature>
<evidence type="ECO:0000256" key="2">
    <source>
        <dbReference type="ARBA" id="ARBA00004991"/>
    </source>
</evidence>
<evidence type="ECO:0000256" key="1">
    <source>
        <dbReference type="ARBA" id="ARBA00004477"/>
    </source>
</evidence>
<dbReference type="InParanoid" id="F4NWW7"/>
<dbReference type="InterPro" id="IPR036400">
    <property type="entry name" value="Cyt_B5-like_heme/steroid_sf"/>
</dbReference>
<comment type="function">
    <text evidence="18">Ceramide hydroxylase involved in the hydroxylation of sphingolipid-associated very long chain fatty acids. Postulated to hydroxylate the very long chain fatty acid of dihydroceramides and phytoceramides at C-2.</text>
</comment>
<feature type="binding site" evidence="19">
    <location>
        <position position="204"/>
    </location>
    <ligand>
        <name>Zn(2+)</name>
        <dbReference type="ChEBI" id="CHEBI:29105"/>
        <label>1</label>
    </ligand>
</feature>
<evidence type="ECO:0000256" key="6">
    <source>
        <dbReference type="ARBA" id="ARBA00022617"/>
    </source>
</evidence>
<keyword evidence="8 18" id="KW-0479">Metal-binding</keyword>
<feature type="binding site" evidence="19">
    <location>
        <position position="228"/>
    </location>
    <ligand>
        <name>Zn(2+)</name>
        <dbReference type="ChEBI" id="CHEBI:29105"/>
        <label>1</label>
    </ligand>
</feature>
<evidence type="ECO:0000256" key="4">
    <source>
        <dbReference type="ARBA" id="ARBA00005747"/>
    </source>
</evidence>
<feature type="binding site" evidence="19">
    <location>
        <position position="231"/>
    </location>
    <ligand>
        <name>Zn(2+)</name>
        <dbReference type="ChEBI" id="CHEBI:29105"/>
        <label>1</label>
    </ligand>
</feature>
<dbReference type="Gene3D" id="3.10.120.10">
    <property type="entry name" value="Cytochrome b5-like heme/steroid binding domain"/>
    <property type="match status" value="1"/>
</dbReference>
<feature type="binding site" evidence="19">
    <location>
        <position position="232"/>
    </location>
    <ligand>
        <name>Zn(2+)</name>
        <dbReference type="ChEBI" id="CHEBI:29105"/>
        <label>1</label>
    </ligand>
</feature>
<feature type="binding site" evidence="19">
    <location>
        <position position="306"/>
    </location>
    <ligand>
        <name>Zn(2+)</name>
        <dbReference type="ChEBI" id="CHEBI:29105"/>
        <label>1</label>
    </ligand>
</feature>
<dbReference type="PANTHER" id="PTHR12863:SF1">
    <property type="entry name" value="FATTY ACID 2-HYDROXYLASE"/>
    <property type="match status" value="1"/>
</dbReference>
<dbReference type="InterPro" id="IPR014430">
    <property type="entry name" value="Scs7"/>
</dbReference>
<feature type="transmembrane region" description="Helical" evidence="21">
    <location>
        <begin position="241"/>
        <end position="259"/>
    </location>
</feature>
<dbReference type="GO" id="GO:0005783">
    <property type="term" value="C:endoplasmic reticulum"/>
    <property type="evidence" value="ECO:0000318"/>
    <property type="project" value="GO_Central"/>
</dbReference>
<evidence type="ECO:0000256" key="8">
    <source>
        <dbReference type="ARBA" id="ARBA00022723"/>
    </source>
</evidence>
<dbReference type="FunCoup" id="F4NWW7">
    <property type="interactions" value="86"/>
</dbReference>
<feature type="transmembrane region" description="Helical" evidence="21">
    <location>
        <begin position="184"/>
        <end position="203"/>
    </location>
</feature>
<feature type="binding site" evidence="19">
    <location>
        <position position="309"/>
    </location>
    <ligand>
        <name>Zn(2+)</name>
        <dbReference type="ChEBI" id="CHEBI:29105"/>
        <label>1</label>
    </ligand>
</feature>
<evidence type="ECO:0000256" key="3">
    <source>
        <dbReference type="ARBA" id="ARBA00005189"/>
    </source>
</evidence>
<dbReference type="PIRSF" id="PIRSF005149">
    <property type="entry name" value="IPC-B_HD"/>
    <property type="match status" value="1"/>
</dbReference>
<dbReference type="InterPro" id="IPR006694">
    <property type="entry name" value="Fatty_acid_hydroxylase"/>
</dbReference>
<evidence type="ECO:0000256" key="15">
    <source>
        <dbReference type="ARBA" id="ARBA00023098"/>
    </source>
</evidence>
<dbReference type="GO" id="GO:0005789">
    <property type="term" value="C:endoplasmic reticulum membrane"/>
    <property type="evidence" value="ECO:0007669"/>
    <property type="project" value="UniProtKB-SubCell"/>
</dbReference>
<dbReference type="PRINTS" id="PR00363">
    <property type="entry name" value="CYTOCHROMEB5"/>
</dbReference>
<dbReference type="OrthoDB" id="260519at2759"/>
<gene>
    <name evidence="23" type="ORF">BATDEDRAFT_36670</name>
</gene>
<evidence type="ECO:0000256" key="7">
    <source>
        <dbReference type="ARBA" id="ARBA00022692"/>
    </source>
</evidence>
<feature type="binding site" evidence="19">
    <location>
        <position position="286"/>
    </location>
    <ligand>
        <name>Zn(2+)</name>
        <dbReference type="ChEBI" id="CHEBI:29105"/>
        <label>1</label>
    </ligand>
</feature>
<evidence type="ECO:0000259" key="22">
    <source>
        <dbReference type="PROSITE" id="PS50255"/>
    </source>
</evidence>
<dbReference type="PANTHER" id="PTHR12863">
    <property type="entry name" value="FATTY ACID HYDROXYLASE"/>
    <property type="match status" value="1"/>
</dbReference>
<dbReference type="GO" id="GO:0006631">
    <property type="term" value="P:fatty acid metabolic process"/>
    <property type="evidence" value="ECO:0000318"/>
    <property type="project" value="GO_Central"/>
</dbReference>
<keyword evidence="10 18" id="KW-0276">Fatty acid metabolism</keyword>
<keyword evidence="17 18" id="KW-0275">Fatty acid biosynthesis</keyword>
<keyword evidence="5 18" id="KW-0444">Lipid biosynthesis</keyword>
<proteinExistence type="inferred from homology"/>
<dbReference type="GO" id="GO:0005506">
    <property type="term" value="F:iron ion binding"/>
    <property type="evidence" value="ECO:0007669"/>
    <property type="project" value="UniProtKB-UniRule"/>
</dbReference>
<evidence type="ECO:0000313" key="24">
    <source>
        <dbReference type="Proteomes" id="UP000007241"/>
    </source>
</evidence>
<dbReference type="PROSITE" id="PS50255">
    <property type="entry name" value="CYTOCHROME_B5_2"/>
    <property type="match status" value="1"/>
</dbReference>
<dbReference type="AlphaFoldDB" id="F4NWW7"/>
<dbReference type="SMART" id="SM01117">
    <property type="entry name" value="Cyt-b5"/>
    <property type="match status" value="1"/>
</dbReference>
<feature type="binding site" evidence="19">
    <location>
        <position position="209"/>
    </location>
    <ligand>
        <name>Zn(2+)</name>
        <dbReference type="ChEBI" id="CHEBI:29105"/>
        <label>1</label>
    </ligand>
</feature>
<keyword evidence="13 18" id="KW-0560">Oxidoreductase</keyword>
<reference evidence="23 24" key="1">
    <citation type="submission" date="2009-12" db="EMBL/GenBank/DDBJ databases">
        <title>The draft genome of Batrachochytrium dendrobatidis.</title>
        <authorList>
            <consortium name="US DOE Joint Genome Institute (JGI-PGF)"/>
            <person name="Kuo A."/>
            <person name="Salamov A."/>
            <person name="Schmutz J."/>
            <person name="Lucas S."/>
            <person name="Pitluck S."/>
            <person name="Rosenblum E."/>
            <person name="Stajich J."/>
            <person name="Eisen M."/>
            <person name="Grigoriev I.V."/>
        </authorList>
    </citation>
    <scope>NUCLEOTIDE SEQUENCE [LARGE SCALE GENOMIC DNA]</scope>
    <source>
        <strain evidence="24">JAM81 / FGSC 10211</strain>
    </source>
</reference>
<evidence type="ECO:0000256" key="20">
    <source>
        <dbReference type="PIRSR" id="PIRSR005149-50"/>
    </source>
</evidence>
<evidence type="ECO:0000256" key="12">
    <source>
        <dbReference type="ARBA" id="ARBA00022989"/>
    </source>
</evidence>
<feature type="transmembrane region" description="Helical" evidence="21">
    <location>
        <begin position="158"/>
        <end position="177"/>
    </location>
</feature>
<keyword evidence="15 18" id="KW-0443">Lipid metabolism</keyword>
<feature type="binding site" description="axial binding residue" evidence="20">
    <location>
        <position position="40"/>
    </location>
    <ligand>
        <name>heme</name>
        <dbReference type="ChEBI" id="CHEBI:30413"/>
    </ligand>
    <ligandPart>
        <name>Fe</name>
        <dbReference type="ChEBI" id="CHEBI:18248"/>
    </ligandPart>
</feature>
<dbReference type="FunFam" id="3.10.120.10:FF:000002">
    <property type="entry name" value="Cytochrome b5 type B"/>
    <property type="match status" value="1"/>
</dbReference>
<comment type="pathway">
    <text evidence="2">Sphingolipid metabolism.</text>
</comment>
<protein>
    <recommendedName>
        <fullName evidence="18">Ceramide very long chain fatty acid hydroxylase</fullName>
        <ecNumber evidence="18">1.-.-.-</ecNumber>
    </recommendedName>
</protein>
<keyword evidence="24" id="KW-1185">Reference proteome</keyword>
<dbReference type="STRING" id="684364.F4NWW7"/>
<organism evidence="23 24">
    <name type="scientific">Batrachochytrium dendrobatidis (strain JAM81 / FGSC 10211)</name>
    <name type="common">Frog chytrid fungus</name>
    <dbReference type="NCBI Taxonomy" id="684364"/>
    <lineage>
        <taxon>Eukaryota</taxon>
        <taxon>Fungi</taxon>
        <taxon>Fungi incertae sedis</taxon>
        <taxon>Chytridiomycota</taxon>
        <taxon>Chytridiomycota incertae sedis</taxon>
        <taxon>Chytridiomycetes</taxon>
        <taxon>Rhizophydiales</taxon>
        <taxon>Rhizophydiales incertae sedis</taxon>
        <taxon>Batrachochytrium</taxon>
    </lineage>
</organism>
<comment type="subcellular location">
    <subcellularLocation>
        <location evidence="1">Endoplasmic reticulum membrane</location>
        <topology evidence="1">Multi-pass membrane protein</topology>
    </subcellularLocation>
</comment>
<dbReference type="PROSITE" id="PS00191">
    <property type="entry name" value="CYTOCHROME_B5_1"/>
    <property type="match status" value="1"/>
</dbReference>
<keyword evidence="6 20" id="KW-0349">Heme</keyword>
<dbReference type="GeneID" id="18241159"/>
<evidence type="ECO:0000256" key="18">
    <source>
        <dbReference type="PIRNR" id="PIRNR005149"/>
    </source>
</evidence>
<keyword evidence="16 18" id="KW-0472">Membrane</keyword>
<dbReference type="EC" id="1.-.-.-" evidence="18"/>
<evidence type="ECO:0000313" key="23">
    <source>
        <dbReference type="EMBL" id="EGF82561.1"/>
    </source>
</evidence>
<evidence type="ECO:0000256" key="17">
    <source>
        <dbReference type="ARBA" id="ARBA00023160"/>
    </source>
</evidence>
<keyword evidence="9 18" id="KW-0256">Endoplasmic reticulum</keyword>
<comment type="cofactor">
    <cofactor evidence="18 19">
        <name>Zn(2+)</name>
        <dbReference type="ChEBI" id="CHEBI:29105"/>
    </cofactor>
    <text evidence="18 19">Binds 2 Zn(2+) ions per subunit that likely form a catalytic dimetal center.</text>
</comment>
<dbReference type="GO" id="GO:0080132">
    <property type="term" value="F:fatty acid 2-hydroxylase activity"/>
    <property type="evidence" value="ECO:0000318"/>
    <property type="project" value="GO_Central"/>
</dbReference>
<evidence type="ECO:0000256" key="19">
    <source>
        <dbReference type="PIRSR" id="PIRSR005149-1"/>
    </source>
</evidence>
<dbReference type="OMA" id="WTIIEYV"/>
<dbReference type="HOGENOM" id="CLU_034756_0_1_1"/>
<accession>F4NWW7</accession>
<evidence type="ECO:0000256" key="16">
    <source>
        <dbReference type="ARBA" id="ARBA00023136"/>
    </source>
</evidence>